<accession>A0A0G4M1J1</accession>
<organism evidence="2 3">
    <name type="scientific">Verticillium longisporum</name>
    <name type="common">Verticillium dahliae var. longisporum</name>
    <dbReference type="NCBI Taxonomy" id="100787"/>
    <lineage>
        <taxon>Eukaryota</taxon>
        <taxon>Fungi</taxon>
        <taxon>Dikarya</taxon>
        <taxon>Ascomycota</taxon>
        <taxon>Pezizomycotina</taxon>
        <taxon>Sordariomycetes</taxon>
        <taxon>Hypocreomycetidae</taxon>
        <taxon>Glomerellales</taxon>
        <taxon>Plectosphaerellaceae</taxon>
        <taxon>Verticillium</taxon>
    </lineage>
</organism>
<dbReference type="Proteomes" id="UP000044602">
    <property type="component" value="Unassembled WGS sequence"/>
</dbReference>
<evidence type="ECO:0000313" key="3">
    <source>
        <dbReference type="Proteomes" id="UP000044602"/>
    </source>
</evidence>
<gene>
    <name evidence="2" type="ORF">BN1708_004602</name>
</gene>
<reference evidence="2 3" key="1">
    <citation type="submission" date="2015-05" db="EMBL/GenBank/DDBJ databases">
        <authorList>
            <person name="Wang D.B."/>
            <person name="Wang M."/>
        </authorList>
    </citation>
    <scope>NUCLEOTIDE SEQUENCE [LARGE SCALE GENOMIC DNA]</scope>
    <source>
        <strain evidence="2">VL1</strain>
    </source>
</reference>
<dbReference type="AlphaFoldDB" id="A0A0G4M1J1"/>
<sequence length="91" mass="10237">MIYQASVLGFEGGHNTDVQHDSHKETEGSNERVNNEAPGFSSIALPKLVQLNQCSPRRRLSTWLVRPPDQTDDLASARQKVPNQYTMDDEI</sequence>
<feature type="compositionally biased region" description="Polar residues" evidence="1">
    <location>
        <begin position="81"/>
        <end position="91"/>
    </location>
</feature>
<dbReference type="EMBL" id="CVQH01020640">
    <property type="protein sequence ID" value="CRK28166.1"/>
    <property type="molecule type" value="Genomic_DNA"/>
</dbReference>
<proteinExistence type="predicted"/>
<feature type="region of interest" description="Disordered" evidence="1">
    <location>
        <begin position="68"/>
        <end position="91"/>
    </location>
</feature>
<evidence type="ECO:0000313" key="2">
    <source>
        <dbReference type="EMBL" id="CRK28166.1"/>
    </source>
</evidence>
<protein>
    <submittedName>
        <fullName evidence="2">Uncharacterized protein</fullName>
    </submittedName>
</protein>
<name>A0A0G4M1J1_VERLO</name>
<feature type="compositionally biased region" description="Basic and acidic residues" evidence="1">
    <location>
        <begin position="17"/>
        <end position="34"/>
    </location>
</feature>
<feature type="region of interest" description="Disordered" evidence="1">
    <location>
        <begin position="1"/>
        <end position="39"/>
    </location>
</feature>
<keyword evidence="3" id="KW-1185">Reference proteome</keyword>
<evidence type="ECO:0000256" key="1">
    <source>
        <dbReference type="SAM" id="MobiDB-lite"/>
    </source>
</evidence>